<feature type="non-terminal residue" evidence="1">
    <location>
        <position position="85"/>
    </location>
</feature>
<name>A0A8J2J0L9_9HEXA</name>
<protein>
    <submittedName>
        <fullName evidence="1">Uncharacterized protein</fullName>
    </submittedName>
</protein>
<dbReference type="OrthoDB" id="6775605at2759"/>
<dbReference type="PANTHER" id="PTHR35617:SF3">
    <property type="entry name" value="CORE-BINDING (CB) DOMAIN-CONTAINING PROTEIN"/>
    <property type="match status" value="1"/>
</dbReference>
<dbReference type="EMBL" id="CAJVCH010011486">
    <property type="protein sequence ID" value="CAG7670641.1"/>
    <property type="molecule type" value="Genomic_DNA"/>
</dbReference>
<comment type="caution">
    <text evidence="1">The sequence shown here is derived from an EMBL/GenBank/DDBJ whole genome shotgun (WGS) entry which is preliminary data.</text>
</comment>
<evidence type="ECO:0000313" key="1">
    <source>
        <dbReference type="EMBL" id="CAG7670641.1"/>
    </source>
</evidence>
<organism evidence="1 2">
    <name type="scientific">Allacma fusca</name>
    <dbReference type="NCBI Taxonomy" id="39272"/>
    <lineage>
        <taxon>Eukaryota</taxon>
        <taxon>Metazoa</taxon>
        <taxon>Ecdysozoa</taxon>
        <taxon>Arthropoda</taxon>
        <taxon>Hexapoda</taxon>
        <taxon>Collembola</taxon>
        <taxon>Symphypleona</taxon>
        <taxon>Sminthuridae</taxon>
        <taxon>Allacma</taxon>
    </lineage>
</organism>
<accession>A0A8J2J0L9</accession>
<dbReference type="AlphaFoldDB" id="A0A8J2J0L9"/>
<evidence type="ECO:0000313" key="2">
    <source>
        <dbReference type="Proteomes" id="UP000708208"/>
    </source>
</evidence>
<reference evidence="1" key="1">
    <citation type="submission" date="2021-06" db="EMBL/GenBank/DDBJ databases">
        <authorList>
            <person name="Hodson N. C."/>
            <person name="Mongue J. A."/>
            <person name="Jaron S. K."/>
        </authorList>
    </citation>
    <scope>NUCLEOTIDE SEQUENCE</scope>
</reference>
<sequence>MKGIGKTRPPKPRYNQTWDPSVVLRYLEKLEPLDSLTLEQLTYKTIGLISLVTAHRVQTFSKIMLDDLQLNAEGIEIRISAAIKT</sequence>
<proteinExistence type="predicted"/>
<keyword evidence="2" id="KW-1185">Reference proteome</keyword>
<dbReference type="Proteomes" id="UP000708208">
    <property type="component" value="Unassembled WGS sequence"/>
</dbReference>
<gene>
    <name evidence="1" type="ORF">AFUS01_LOCUS2042</name>
</gene>
<dbReference type="PANTHER" id="PTHR35617">
    <property type="entry name" value="PHAGE_INTEGRASE DOMAIN-CONTAINING PROTEIN"/>
    <property type="match status" value="1"/>
</dbReference>